<accession>E0S3H5</accession>
<dbReference type="Proteomes" id="UP000001299">
    <property type="component" value="Plasmid pCY360"/>
</dbReference>
<keyword evidence="1" id="KW-0614">Plasmid</keyword>
<dbReference type="EMBL" id="CP001812">
    <property type="protein sequence ID" value="ADL35957.1"/>
    <property type="molecule type" value="Genomic_DNA"/>
</dbReference>
<dbReference type="KEGG" id="bpb:bpr_II016"/>
<dbReference type="HOGENOM" id="CLU_1406438_0_0_9"/>
<name>E0S3H5_BUTPB</name>
<keyword evidence="2" id="KW-1185">Reference proteome</keyword>
<gene>
    <name evidence="1" type="ordered locus">bpr_II016</name>
</gene>
<dbReference type="RefSeq" id="WP_013282607.1">
    <property type="nucleotide sequence ID" value="NC_014389.1"/>
</dbReference>
<reference evidence="1 2" key="1">
    <citation type="journal article" date="2010" name="PLoS ONE">
        <title>The glycobiome of the rumen bacterium Butyrivibrio proteoclasticus B316(T) highlights adaptation to a polysaccharide-rich environment.</title>
        <authorList>
            <person name="Kelly W.J."/>
            <person name="Leahy S.C."/>
            <person name="Altermann E."/>
            <person name="Yeoman C.J."/>
            <person name="Dunne J.C."/>
            <person name="Kong Z."/>
            <person name="Pacheco D.M."/>
            <person name="Li D."/>
            <person name="Noel S.J."/>
            <person name="Moon C.D."/>
            <person name="Cookson A.L."/>
            <person name="Attwood G.T."/>
        </authorList>
    </citation>
    <scope>NUCLEOTIDE SEQUENCE [LARGE SCALE GENOMIC DNA]</scope>
    <source>
        <strain evidence="2">ATCC 51982 / DSM 14932 / B316</strain>
        <plasmid evidence="2">Plasmid pCY360</plasmid>
    </source>
</reference>
<evidence type="ECO:0000313" key="1">
    <source>
        <dbReference type="EMBL" id="ADL35957.1"/>
    </source>
</evidence>
<geneLocation type="plasmid" evidence="1 2">
    <name>pCY360</name>
</geneLocation>
<protein>
    <submittedName>
        <fullName evidence="1">Uncharacterized protein</fullName>
    </submittedName>
</protein>
<proteinExistence type="predicted"/>
<sequence>MTYQETFDYIKGNNIQDILDETAAAALMDEWKNWTLSDVCMHIANNNKRNYGISPVAFHGIVEEGDKTYLIIGDMQKIPISDTPERIQSIKEHREYIRTAIALHPENEKVILLSFGSDNTSADEEMKDTVIKDMIKALDIHTKGRLKVLFKEAVDEYTKWLKGYQKYGELNFRVQCNKPVALQVRNRAECADL</sequence>
<organism evidence="1 2">
    <name type="scientific">Butyrivibrio proteoclasticus (strain ATCC 51982 / DSM 14932 / B316)</name>
    <name type="common">Clostridium proteoclasticum</name>
    <dbReference type="NCBI Taxonomy" id="515622"/>
    <lineage>
        <taxon>Bacteria</taxon>
        <taxon>Bacillati</taxon>
        <taxon>Bacillota</taxon>
        <taxon>Clostridia</taxon>
        <taxon>Lachnospirales</taxon>
        <taxon>Lachnospiraceae</taxon>
        <taxon>Butyrivibrio</taxon>
    </lineage>
</organism>
<dbReference type="AlphaFoldDB" id="E0S3H5"/>
<evidence type="ECO:0000313" key="2">
    <source>
        <dbReference type="Proteomes" id="UP000001299"/>
    </source>
</evidence>